<feature type="transmembrane region" description="Helical" evidence="1">
    <location>
        <begin position="117"/>
        <end position="140"/>
    </location>
</feature>
<evidence type="ECO:0000313" key="3">
    <source>
        <dbReference type="Proteomes" id="UP001408356"/>
    </source>
</evidence>
<accession>A0ABR2UY09</accession>
<organism evidence="2 3">
    <name type="scientific">Seiridium unicorne</name>
    <dbReference type="NCBI Taxonomy" id="138068"/>
    <lineage>
        <taxon>Eukaryota</taxon>
        <taxon>Fungi</taxon>
        <taxon>Dikarya</taxon>
        <taxon>Ascomycota</taxon>
        <taxon>Pezizomycotina</taxon>
        <taxon>Sordariomycetes</taxon>
        <taxon>Xylariomycetidae</taxon>
        <taxon>Amphisphaeriales</taxon>
        <taxon>Sporocadaceae</taxon>
        <taxon>Seiridium</taxon>
    </lineage>
</organism>
<protein>
    <recommendedName>
        <fullName evidence="4">Apple domain-containing protein</fullName>
    </recommendedName>
</protein>
<gene>
    <name evidence="2" type="ORF">SUNI508_07276</name>
</gene>
<evidence type="ECO:0000313" key="2">
    <source>
        <dbReference type="EMBL" id="KAK9419540.1"/>
    </source>
</evidence>
<dbReference type="Proteomes" id="UP001408356">
    <property type="component" value="Unassembled WGS sequence"/>
</dbReference>
<evidence type="ECO:0008006" key="4">
    <source>
        <dbReference type="Google" id="ProtNLM"/>
    </source>
</evidence>
<reference evidence="2 3" key="1">
    <citation type="journal article" date="2024" name="J. Plant Pathol.">
        <title>Sequence and assembly of the genome of Seiridium unicorne, isolate CBS 538.82, causal agent of cypress canker disease.</title>
        <authorList>
            <person name="Scali E."/>
            <person name="Rocca G.D."/>
            <person name="Danti R."/>
            <person name="Garbelotto M."/>
            <person name="Barberini S."/>
            <person name="Baroncelli R."/>
            <person name="Emiliani G."/>
        </authorList>
    </citation>
    <scope>NUCLEOTIDE SEQUENCE [LARGE SCALE GENOMIC DNA]</scope>
    <source>
        <strain evidence="2 3">BM-138-508</strain>
    </source>
</reference>
<keyword evidence="1" id="KW-1133">Transmembrane helix</keyword>
<keyword evidence="3" id="KW-1185">Reference proteome</keyword>
<comment type="caution">
    <text evidence="2">The sequence shown here is derived from an EMBL/GenBank/DDBJ whole genome shotgun (WGS) entry which is preliminary data.</text>
</comment>
<dbReference type="EMBL" id="JARVKF010000310">
    <property type="protein sequence ID" value="KAK9419540.1"/>
    <property type="molecule type" value="Genomic_DNA"/>
</dbReference>
<name>A0ABR2UY09_9PEZI</name>
<keyword evidence="1" id="KW-0472">Membrane</keyword>
<evidence type="ECO:0000256" key="1">
    <source>
        <dbReference type="SAM" id="Phobius"/>
    </source>
</evidence>
<proteinExistence type="predicted"/>
<keyword evidence="1" id="KW-0812">Transmembrane</keyword>
<sequence>MAHHNPHEQPGLEVHEQAGLEVVPEPEAPQVLNGPTVNGKPFDQADYAHPGGLPYEQHDTPVNGGYGQYPTESPYTASTVHPPQSQWAPSHIGTLGPSASEKGPSEPTILGIRRRKFWLIFGPLLAVLVIGLAVGLGVGLGTGHSHSSSTSSSATSTSTTSSASATATVSAITCPSSNGSFYEADTTRFLVLCNLDYNSGGGSEDIGNVITSTVEDCASSCAGNGSCAGAGWGDYYGSTYCWMKSSLGTSQSASNWYFLIKE</sequence>